<dbReference type="RefSeq" id="WP_089212537.1">
    <property type="nucleotide sequence ID" value="NZ_FZOD01000068.1"/>
</dbReference>
<protein>
    <submittedName>
        <fullName evidence="1">Uncharacterized protein</fullName>
    </submittedName>
</protein>
<dbReference type="Proteomes" id="UP000198282">
    <property type="component" value="Unassembled WGS sequence"/>
</dbReference>
<sequence length="318" mass="34552">MTDATPSSRENNDDTALGRILRQAGDAAVLDTLARLSGADLTTLLLETMRVRARALTPADVFRRHHSDRFASPSALPFARLRQVEDALLSAMPAEFEMVTLSPVVPLGTHSVLATVDQNKVVSTIRGSEVAADPTNALALEAALRRQRLSQGDPRSADCVRLGAIQRVVRAQWFGQASMSPHFTLMGLVSAGRDTGNLAFERQHAIEHLSLTADLVGTAGGQGTEIRLTMLEERFAPVVEEIEKALSGRSDVLVVKDPDRESGRGYYTGLCFKVYATVAHEWREIGDGGFVGWTQKLLGNRKERLLISGIGVERLIGE</sequence>
<keyword evidence="2" id="KW-1185">Reference proteome</keyword>
<accession>A0A239NVL9</accession>
<dbReference type="OrthoDB" id="7942934at2"/>
<name>A0A239NVL9_9ACTN</name>
<evidence type="ECO:0000313" key="2">
    <source>
        <dbReference type="Proteomes" id="UP000198282"/>
    </source>
</evidence>
<gene>
    <name evidence="1" type="ORF">SAMN05216276_106841</name>
</gene>
<dbReference type="AlphaFoldDB" id="A0A239NVL9"/>
<reference evidence="1 2" key="1">
    <citation type="submission" date="2017-06" db="EMBL/GenBank/DDBJ databases">
        <authorList>
            <person name="Kim H.J."/>
            <person name="Triplett B.A."/>
        </authorList>
    </citation>
    <scope>NUCLEOTIDE SEQUENCE [LARGE SCALE GENOMIC DNA]</scope>
    <source>
        <strain evidence="1 2">CGMCC 4.2132</strain>
    </source>
</reference>
<proteinExistence type="predicted"/>
<dbReference type="EMBL" id="FZOD01000068">
    <property type="protein sequence ID" value="SNT58139.1"/>
    <property type="molecule type" value="Genomic_DNA"/>
</dbReference>
<evidence type="ECO:0000313" key="1">
    <source>
        <dbReference type="EMBL" id="SNT58139.1"/>
    </source>
</evidence>
<organism evidence="1 2">
    <name type="scientific">Streptosporangium subroseum</name>
    <dbReference type="NCBI Taxonomy" id="106412"/>
    <lineage>
        <taxon>Bacteria</taxon>
        <taxon>Bacillati</taxon>
        <taxon>Actinomycetota</taxon>
        <taxon>Actinomycetes</taxon>
        <taxon>Streptosporangiales</taxon>
        <taxon>Streptosporangiaceae</taxon>
        <taxon>Streptosporangium</taxon>
    </lineage>
</organism>